<evidence type="ECO:0000313" key="2">
    <source>
        <dbReference type="EMBL" id="KAK3795127.1"/>
    </source>
</evidence>
<evidence type="ECO:0000313" key="3">
    <source>
        <dbReference type="Proteomes" id="UP001283361"/>
    </source>
</evidence>
<gene>
    <name evidence="2" type="ORF">RRG08_028328</name>
</gene>
<dbReference type="EMBL" id="JAWDGP010001078">
    <property type="protein sequence ID" value="KAK3795127.1"/>
    <property type="molecule type" value="Genomic_DNA"/>
</dbReference>
<reference evidence="2" key="1">
    <citation type="journal article" date="2023" name="G3 (Bethesda)">
        <title>A reference genome for the long-term kleptoplast-retaining sea slug Elysia crispata morphotype clarki.</title>
        <authorList>
            <person name="Eastman K.E."/>
            <person name="Pendleton A.L."/>
            <person name="Shaikh M.A."/>
            <person name="Suttiyut T."/>
            <person name="Ogas R."/>
            <person name="Tomko P."/>
            <person name="Gavelis G."/>
            <person name="Widhalm J.R."/>
            <person name="Wisecaver J.H."/>
        </authorList>
    </citation>
    <scope>NUCLEOTIDE SEQUENCE</scope>
    <source>
        <strain evidence="2">ECLA1</strain>
    </source>
</reference>
<dbReference type="Proteomes" id="UP001283361">
    <property type="component" value="Unassembled WGS sequence"/>
</dbReference>
<proteinExistence type="predicted"/>
<comment type="caution">
    <text evidence="2">The sequence shown here is derived from an EMBL/GenBank/DDBJ whole genome shotgun (WGS) entry which is preliminary data.</text>
</comment>
<sequence>MGSFSNSAQELMTQYGTHLRASDQYFDNGIFVPKTTSSIPLHRSSERRGEQMTESQRLNTQLQHVSS</sequence>
<dbReference type="AlphaFoldDB" id="A0AAE1AWE9"/>
<protein>
    <submittedName>
        <fullName evidence="2">Uncharacterized protein</fullName>
    </submittedName>
</protein>
<evidence type="ECO:0000256" key="1">
    <source>
        <dbReference type="SAM" id="MobiDB-lite"/>
    </source>
</evidence>
<keyword evidence="3" id="KW-1185">Reference proteome</keyword>
<feature type="compositionally biased region" description="Polar residues" evidence="1">
    <location>
        <begin position="52"/>
        <end position="67"/>
    </location>
</feature>
<feature type="region of interest" description="Disordered" evidence="1">
    <location>
        <begin position="36"/>
        <end position="67"/>
    </location>
</feature>
<name>A0AAE1AWE9_9GAST</name>
<organism evidence="2 3">
    <name type="scientific">Elysia crispata</name>
    <name type="common">lettuce slug</name>
    <dbReference type="NCBI Taxonomy" id="231223"/>
    <lineage>
        <taxon>Eukaryota</taxon>
        <taxon>Metazoa</taxon>
        <taxon>Spiralia</taxon>
        <taxon>Lophotrochozoa</taxon>
        <taxon>Mollusca</taxon>
        <taxon>Gastropoda</taxon>
        <taxon>Heterobranchia</taxon>
        <taxon>Euthyneura</taxon>
        <taxon>Panpulmonata</taxon>
        <taxon>Sacoglossa</taxon>
        <taxon>Placobranchoidea</taxon>
        <taxon>Plakobranchidae</taxon>
        <taxon>Elysia</taxon>
    </lineage>
</organism>
<accession>A0AAE1AWE9</accession>